<dbReference type="Gene3D" id="3.40.190.10">
    <property type="entry name" value="Periplasmic binding protein-like II"/>
    <property type="match status" value="2"/>
</dbReference>
<dbReference type="RefSeq" id="WP_335736667.1">
    <property type="nucleotide sequence ID" value="NZ_JALAAR010000011.1"/>
</dbReference>
<dbReference type="Proteomes" id="UP001375382">
    <property type="component" value="Unassembled WGS sequence"/>
</dbReference>
<organism evidence="3 4">
    <name type="scientific">Rheinheimera muenzenbergensis</name>
    <dbReference type="NCBI Taxonomy" id="1193628"/>
    <lineage>
        <taxon>Bacteria</taxon>
        <taxon>Pseudomonadati</taxon>
        <taxon>Pseudomonadota</taxon>
        <taxon>Gammaproteobacteria</taxon>
        <taxon>Chromatiales</taxon>
        <taxon>Chromatiaceae</taxon>
        <taxon>Rheinheimera</taxon>
    </lineage>
</organism>
<feature type="signal peptide" evidence="1">
    <location>
        <begin position="1"/>
        <end position="20"/>
    </location>
</feature>
<evidence type="ECO:0000313" key="4">
    <source>
        <dbReference type="Proteomes" id="UP001375382"/>
    </source>
</evidence>
<keyword evidence="4" id="KW-1185">Reference proteome</keyword>
<reference evidence="3 4" key="1">
    <citation type="journal article" date="2023" name="Ecotoxicol. Environ. Saf.">
        <title>Mercury remediation potential of mercury-resistant strain Rheinheimera metallidurans sp. nov. isolated from a municipal waste dumping site.</title>
        <authorList>
            <person name="Yadav V."/>
            <person name="Manjhi A."/>
            <person name="Vadakedath N."/>
        </authorList>
    </citation>
    <scope>NUCLEOTIDE SEQUENCE [LARGE SCALE GENOMIC DNA]</scope>
    <source>
        <strain evidence="3 4">E-49</strain>
    </source>
</reference>
<dbReference type="InterPro" id="IPR001638">
    <property type="entry name" value="Solute-binding_3/MltF_N"/>
</dbReference>
<evidence type="ECO:0000256" key="1">
    <source>
        <dbReference type="SAM" id="SignalP"/>
    </source>
</evidence>
<proteinExistence type="predicted"/>
<evidence type="ECO:0000259" key="2">
    <source>
        <dbReference type="Pfam" id="PF00497"/>
    </source>
</evidence>
<sequence>MQLSGKACLLILLCSFTVSAQQVPCQLSVRLESDQQSTAAGSHNDTSTSRQSYALLSALLAKSGCQVKMQALPAGRAIKMLEDGSLGVMVGMSETAERARFSYFVGPHHIERMVVVGRRELQRSVADLYQLLSWPGLISVAEGAYYGPKWQQLLQQQEGLQQRLFYASGNQQKLAMLASDRVVATLEDEAIIDELLQQKDLAQRYVKLFVLHENPVYFAISRQAISSDLYLQLQKHWQHMLQSGEVDNIKQNF</sequence>
<accession>A0ABU8C9B3</accession>
<gene>
    <name evidence="3" type="ORF">MN202_13550</name>
</gene>
<comment type="caution">
    <text evidence="3">The sequence shown here is derived from an EMBL/GenBank/DDBJ whole genome shotgun (WGS) entry which is preliminary data.</text>
</comment>
<evidence type="ECO:0000313" key="3">
    <source>
        <dbReference type="EMBL" id="MEH8018261.1"/>
    </source>
</evidence>
<dbReference type="EMBL" id="JALAAR010000011">
    <property type="protein sequence ID" value="MEH8018261.1"/>
    <property type="molecule type" value="Genomic_DNA"/>
</dbReference>
<name>A0ABU8C9B3_9GAMM</name>
<dbReference type="Pfam" id="PF00497">
    <property type="entry name" value="SBP_bac_3"/>
    <property type="match status" value="1"/>
</dbReference>
<keyword evidence="1" id="KW-0732">Signal</keyword>
<feature type="chain" id="PRO_5046434470" evidence="1">
    <location>
        <begin position="21"/>
        <end position="253"/>
    </location>
</feature>
<dbReference type="SUPFAM" id="SSF53850">
    <property type="entry name" value="Periplasmic binding protein-like II"/>
    <property type="match status" value="1"/>
</dbReference>
<feature type="domain" description="Solute-binding protein family 3/N-terminal" evidence="2">
    <location>
        <begin position="54"/>
        <end position="252"/>
    </location>
</feature>
<protein>
    <submittedName>
        <fullName evidence="3">Transporter substrate-binding domain-containing protein</fullName>
    </submittedName>
</protein>